<evidence type="ECO:0000313" key="10">
    <source>
        <dbReference type="EMBL" id="OYD07066.1"/>
    </source>
</evidence>
<comment type="caution">
    <text evidence="10">The sequence shown here is derived from an EMBL/GenBank/DDBJ whole genome shotgun (WGS) entry which is preliminary data.</text>
</comment>
<dbReference type="EC" id="2.3.1.16" evidence="5"/>
<feature type="active site" description="Proton acceptor" evidence="6">
    <location>
        <position position="356"/>
    </location>
</feature>
<feature type="active site" description="Proton acceptor" evidence="6">
    <location>
        <position position="386"/>
    </location>
</feature>
<dbReference type="NCBIfam" id="TIGR01930">
    <property type="entry name" value="AcCoA-C-Actrans"/>
    <property type="match status" value="1"/>
</dbReference>
<dbReference type="PANTHER" id="PTHR43853">
    <property type="entry name" value="3-KETOACYL-COA THIOLASE, PEROXISOMAL"/>
    <property type="match status" value="1"/>
</dbReference>
<dbReference type="AlphaFoldDB" id="A0A235B415"/>
<name>A0A235B415_9BACL</name>
<dbReference type="Proteomes" id="UP000215459">
    <property type="component" value="Unassembled WGS sequence"/>
</dbReference>
<dbReference type="OrthoDB" id="9764892at2"/>
<dbReference type="PROSITE" id="PS00098">
    <property type="entry name" value="THIOLASE_1"/>
    <property type="match status" value="1"/>
</dbReference>
<sequence>MREAVIVDALRSPFGRYRGSLSGLRPDDLGAAVIQALLERHPRLDSGEVEDVIFGNANQAGEDNRNVARMSALLAGLPEQVAGTTVNRLCGSGLEAVNQATAALMMGSGDVFIAGGVESMSRAPLVLLKPEEGLPPGNRELVDTTLGWRFVNPKLAEKHPPIPMGETAENVAERYGVTREEQDAFAVESQRRAARAWEEGRFGDEVVSVTVPQKRGEDRVVERDEHYRPGTTLEKLSQLKPAFREGGTVTPGNASGINDGAAALLLMERKRAKDLGFSPMASVRAFAVAGCDPSYMGLGPIYATRKLLQRTGLTVDAIDLVELNEAFAAQAIPCIRELGLDSAKVNVNGGAIALGHPLGASGARLMTTLVHELKRRNGRFGLATMCIGVGQGIATLVENTEGSSDGTE</sequence>
<dbReference type="InterPro" id="IPR016039">
    <property type="entry name" value="Thiolase-like"/>
</dbReference>
<dbReference type="InterPro" id="IPR002155">
    <property type="entry name" value="Thiolase"/>
</dbReference>
<gene>
    <name evidence="10" type="ORF">CHM34_11710</name>
</gene>
<dbReference type="InterPro" id="IPR020616">
    <property type="entry name" value="Thiolase_N"/>
</dbReference>
<dbReference type="InterPro" id="IPR050215">
    <property type="entry name" value="Thiolase-like_sf_Thiolase"/>
</dbReference>
<dbReference type="Gene3D" id="3.40.47.10">
    <property type="match status" value="1"/>
</dbReference>
<evidence type="ECO:0000256" key="2">
    <source>
        <dbReference type="ARBA" id="ARBA00010982"/>
    </source>
</evidence>
<dbReference type="InterPro" id="IPR020610">
    <property type="entry name" value="Thiolase_AS"/>
</dbReference>
<dbReference type="RefSeq" id="WP_094264809.1">
    <property type="nucleotide sequence ID" value="NZ_NOWF01000007.1"/>
</dbReference>
<dbReference type="GO" id="GO:0010124">
    <property type="term" value="P:phenylacetate catabolic process"/>
    <property type="evidence" value="ECO:0007669"/>
    <property type="project" value="TreeGrafter"/>
</dbReference>
<accession>A0A235B415</accession>
<dbReference type="GO" id="GO:0005737">
    <property type="term" value="C:cytoplasm"/>
    <property type="evidence" value="ECO:0007669"/>
    <property type="project" value="UniProtKB-ARBA"/>
</dbReference>
<keyword evidence="11" id="KW-1185">Reference proteome</keyword>
<dbReference type="InterPro" id="IPR020615">
    <property type="entry name" value="Thiolase_acyl_enz_int_AS"/>
</dbReference>
<evidence type="ECO:0000256" key="7">
    <source>
        <dbReference type="RuleBase" id="RU003557"/>
    </source>
</evidence>
<reference evidence="10 11" key="1">
    <citation type="submission" date="2017-07" db="EMBL/GenBank/DDBJ databases">
        <title>The genome sequence of Paludifilum halophilum highlights mechanisms for microbial adaptation to high salt environemnts.</title>
        <authorList>
            <person name="Belbahri L."/>
        </authorList>
    </citation>
    <scope>NUCLEOTIDE SEQUENCE [LARGE SCALE GENOMIC DNA]</scope>
    <source>
        <strain evidence="10 11">DSM 102817</strain>
    </source>
</reference>
<keyword evidence="4 7" id="KW-0012">Acyltransferase</keyword>
<dbReference type="InterPro" id="IPR020617">
    <property type="entry name" value="Thiolase_C"/>
</dbReference>
<organism evidence="10 11">
    <name type="scientific">Paludifilum halophilum</name>
    <dbReference type="NCBI Taxonomy" id="1642702"/>
    <lineage>
        <taxon>Bacteria</taxon>
        <taxon>Bacillati</taxon>
        <taxon>Bacillota</taxon>
        <taxon>Bacilli</taxon>
        <taxon>Bacillales</taxon>
        <taxon>Thermoactinomycetaceae</taxon>
        <taxon>Paludifilum</taxon>
    </lineage>
</organism>
<keyword evidence="3 7" id="KW-0808">Transferase</keyword>
<dbReference type="Pfam" id="PF00108">
    <property type="entry name" value="Thiolase_N"/>
    <property type="match status" value="1"/>
</dbReference>
<dbReference type="GO" id="GO:0003988">
    <property type="term" value="F:acetyl-CoA C-acyltransferase activity"/>
    <property type="evidence" value="ECO:0007669"/>
    <property type="project" value="UniProtKB-EC"/>
</dbReference>
<feature type="active site" description="Acyl-thioester intermediate" evidence="6">
    <location>
        <position position="90"/>
    </location>
</feature>
<evidence type="ECO:0000259" key="9">
    <source>
        <dbReference type="Pfam" id="PF02803"/>
    </source>
</evidence>
<dbReference type="Pfam" id="PF02803">
    <property type="entry name" value="Thiolase_C"/>
    <property type="match status" value="1"/>
</dbReference>
<comment type="similarity">
    <text evidence="2 7">Belongs to the thiolase-like superfamily. Thiolase family.</text>
</comment>
<evidence type="ECO:0000256" key="3">
    <source>
        <dbReference type="ARBA" id="ARBA00022679"/>
    </source>
</evidence>
<dbReference type="PANTHER" id="PTHR43853:SF2">
    <property type="entry name" value="3-OXOADIPYL-COA_3-OXO-5,6-DEHYDROSUBERYL-COA THIOLASE"/>
    <property type="match status" value="1"/>
</dbReference>
<evidence type="ECO:0000256" key="6">
    <source>
        <dbReference type="PIRSR" id="PIRSR000429-1"/>
    </source>
</evidence>
<dbReference type="GO" id="GO:0006635">
    <property type="term" value="P:fatty acid beta-oxidation"/>
    <property type="evidence" value="ECO:0007669"/>
    <property type="project" value="TreeGrafter"/>
</dbReference>
<dbReference type="PROSITE" id="PS00737">
    <property type="entry name" value="THIOLASE_2"/>
    <property type="match status" value="1"/>
</dbReference>
<dbReference type="EMBL" id="NOWF01000007">
    <property type="protein sequence ID" value="OYD07066.1"/>
    <property type="molecule type" value="Genomic_DNA"/>
</dbReference>
<dbReference type="PROSITE" id="PS00099">
    <property type="entry name" value="THIOLASE_3"/>
    <property type="match status" value="1"/>
</dbReference>
<comment type="pathway">
    <text evidence="1">Lipid metabolism.</text>
</comment>
<dbReference type="InterPro" id="IPR020613">
    <property type="entry name" value="Thiolase_CS"/>
</dbReference>
<protein>
    <recommendedName>
        <fullName evidence="5">acetyl-CoA C-acyltransferase</fullName>
        <ecNumber evidence="5">2.3.1.16</ecNumber>
    </recommendedName>
</protein>
<feature type="domain" description="Thiolase N-terminal" evidence="8">
    <location>
        <begin position="5"/>
        <end position="269"/>
    </location>
</feature>
<evidence type="ECO:0000256" key="4">
    <source>
        <dbReference type="ARBA" id="ARBA00023315"/>
    </source>
</evidence>
<evidence type="ECO:0000256" key="1">
    <source>
        <dbReference type="ARBA" id="ARBA00005189"/>
    </source>
</evidence>
<evidence type="ECO:0000313" key="11">
    <source>
        <dbReference type="Proteomes" id="UP000215459"/>
    </source>
</evidence>
<feature type="domain" description="Thiolase C-terminal" evidence="9">
    <location>
        <begin position="278"/>
        <end position="398"/>
    </location>
</feature>
<evidence type="ECO:0000256" key="5">
    <source>
        <dbReference type="ARBA" id="ARBA00024073"/>
    </source>
</evidence>
<proteinExistence type="inferred from homology"/>
<dbReference type="CDD" id="cd00751">
    <property type="entry name" value="thiolase"/>
    <property type="match status" value="1"/>
</dbReference>
<dbReference type="PIRSF" id="PIRSF000429">
    <property type="entry name" value="Ac-CoA_Ac_transf"/>
    <property type="match status" value="1"/>
</dbReference>
<dbReference type="SUPFAM" id="SSF53901">
    <property type="entry name" value="Thiolase-like"/>
    <property type="match status" value="2"/>
</dbReference>
<dbReference type="FunFam" id="3.40.47.10:FF:000010">
    <property type="entry name" value="Acetyl-CoA acetyltransferase (Thiolase)"/>
    <property type="match status" value="1"/>
</dbReference>
<evidence type="ECO:0000259" key="8">
    <source>
        <dbReference type="Pfam" id="PF00108"/>
    </source>
</evidence>